<organism evidence="2">
    <name type="scientific">marine sediment metagenome</name>
    <dbReference type="NCBI Taxonomy" id="412755"/>
    <lineage>
        <taxon>unclassified sequences</taxon>
        <taxon>metagenomes</taxon>
        <taxon>ecological metagenomes</taxon>
    </lineage>
</organism>
<feature type="non-terminal residue" evidence="2">
    <location>
        <position position="97"/>
    </location>
</feature>
<reference evidence="2" key="1">
    <citation type="journal article" date="2014" name="Front. Microbiol.">
        <title>High frequency of phylogenetically diverse reductive dehalogenase-homologous genes in deep subseafloor sedimentary metagenomes.</title>
        <authorList>
            <person name="Kawai M."/>
            <person name="Futagami T."/>
            <person name="Toyoda A."/>
            <person name="Takaki Y."/>
            <person name="Nishi S."/>
            <person name="Hori S."/>
            <person name="Arai W."/>
            <person name="Tsubouchi T."/>
            <person name="Morono Y."/>
            <person name="Uchiyama I."/>
            <person name="Ito T."/>
            <person name="Fujiyama A."/>
            <person name="Inagaki F."/>
            <person name="Takami H."/>
        </authorList>
    </citation>
    <scope>NUCLEOTIDE SEQUENCE</scope>
    <source>
        <strain evidence="2">Expedition CK06-06</strain>
    </source>
</reference>
<dbReference type="Pfam" id="PF13435">
    <property type="entry name" value="Cytochrome_C554"/>
    <property type="match status" value="1"/>
</dbReference>
<evidence type="ECO:0000313" key="2">
    <source>
        <dbReference type="EMBL" id="GAF92214.1"/>
    </source>
</evidence>
<dbReference type="Gene3D" id="1.10.1130.10">
    <property type="entry name" value="Flavocytochrome C3, Chain A"/>
    <property type="match status" value="1"/>
</dbReference>
<dbReference type="InterPro" id="IPR036280">
    <property type="entry name" value="Multihaem_cyt_sf"/>
</dbReference>
<protein>
    <recommendedName>
        <fullName evidence="1">Cytochrome c-552/4 domain-containing protein</fullName>
    </recommendedName>
</protein>
<feature type="domain" description="Cytochrome c-552/4" evidence="1">
    <location>
        <begin position="32"/>
        <end position="93"/>
    </location>
</feature>
<name>X0TG73_9ZZZZ</name>
<dbReference type="EMBL" id="BARS01019557">
    <property type="protein sequence ID" value="GAF92214.1"/>
    <property type="molecule type" value="Genomic_DNA"/>
</dbReference>
<proteinExistence type="predicted"/>
<dbReference type="AlphaFoldDB" id="X0TG73"/>
<comment type="caution">
    <text evidence="2">The sequence shown here is derived from an EMBL/GenBank/DDBJ whole genome shotgun (WGS) entry which is preliminary data.</text>
</comment>
<gene>
    <name evidence="2" type="ORF">S01H1_31671</name>
</gene>
<sequence>MKKVLLILIMGIFLISIISLFSQEFTYVGAGKCKICHKTEKQGKQFPLWEERKHSKSFAPLTTEEVKAKVPDAPDNPECLKCHAPLFEKAAEFKEEG</sequence>
<evidence type="ECO:0000259" key="1">
    <source>
        <dbReference type="Pfam" id="PF13435"/>
    </source>
</evidence>
<dbReference type="SUPFAM" id="SSF48695">
    <property type="entry name" value="Multiheme cytochromes"/>
    <property type="match status" value="1"/>
</dbReference>
<dbReference type="InterPro" id="IPR023155">
    <property type="entry name" value="Cyt_c-552/4"/>
</dbReference>
<accession>X0TG73</accession>